<comment type="caution">
    <text evidence="4">The sequence shown here is derived from an EMBL/GenBank/DDBJ whole genome shotgun (WGS) entry which is preliminary data.</text>
</comment>
<organism evidence="4 5">
    <name type="scientific">Reinekea thalattae</name>
    <dbReference type="NCBI Taxonomy" id="2593301"/>
    <lineage>
        <taxon>Bacteria</taxon>
        <taxon>Pseudomonadati</taxon>
        <taxon>Pseudomonadota</taxon>
        <taxon>Gammaproteobacteria</taxon>
        <taxon>Oceanospirillales</taxon>
        <taxon>Saccharospirillaceae</taxon>
        <taxon>Reinekea</taxon>
    </lineage>
</organism>
<feature type="domain" description="N-acetyltransferase" evidence="3">
    <location>
        <begin position="3"/>
        <end position="152"/>
    </location>
</feature>
<evidence type="ECO:0000313" key="4">
    <source>
        <dbReference type="EMBL" id="TXR52047.1"/>
    </source>
</evidence>
<dbReference type="OrthoDB" id="9803233at2"/>
<dbReference type="RefSeq" id="WP_147714643.1">
    <property type="nucleotide sequence ID" value="NZ_VKAD01000002.1"/>
</dbReference>
<name>A0A5C8Z3B9_9GAMM</name>
<dbReference type="Proteomes" id="UP000321764">
    <property type="component" value="Unassembled WGS sequence"/>
</dbReference>
<dbReference type="PROSITE" id="PS51186">
    <property type="entry name" value="GNAT"/>
    <property type="match status" value="1"/>
</dbReference>
<accession>A0A5C8Z3B9</accession>
<dbReference type="SUPFAM" id="SSF55729">
    <property type="entry name" value="Acyl-CoA N-acyltransferases (Nat)"/>
    <property type="match status" value="1"/>
</dbReference>
<dbReference type="InterPro" id="IPR050832">
    <property type="entry name" value="Bact_Acetyltransf"/>
</dbReference>
<evidence type="ECO:0000259" key="3">
    <source>
        <dbReference type="PROSITE" id="PS51186"/>
    </source>
</evidence>
<dbReference type="AlphaFoldDB" id="A0A5C8Z3B9"/>
<evidence type="ECO:0000256" key="1">
    <source>
        <dbReference type="ARBA" id="ARBA00022679"/>
    </source>
</evidence>
<sequence length="152" mass="17294">MKIELDTLSDSGIADLLEKHLQDMHQYSPAESIHALDVEQLKQPGLTFWSARINNKVVGCGALYELSESEGEVKSMKVDSAHLRKGVAARLLEQIISEAHKRNYKKVYLETGSHEAFLAAVALYERFGFVECEPFAHYQEDPYSRFYLKQLS</sequence>
<proteinExistence type="predicted"/>
<gene>
    <name evidence="4" type="ORF">FME95_11570</name>
</gene>
<dbReference type="InterPro" id="IPR000182">
    <property type="entry name" value="GNAT_dom"/>
</dbReference>
<reference evidence="4 5" key="1">
    <citation type="submission" date="2019-07" db="EMBL/GenBank/DDBJ databases">
        <title>Reinekea sp. strain SSH23 genome sequencing and assembly.</title>
        <authorList>
            <person name="Kim I."/>
        </authorList>
    </citation>
    <scope>NUCLEOTIDE SEQUENCE [LARGE SCALE GENOMIC DNA]</scope>
    <source>
        <strain evidence="4 5">SSH23</strain>
    </source>
</reference>
<keyword evidence="2" id="KW-0012">Acyltransferase</keyword>
<keyword evidence="5" id="KW-1185">Reference proteome</keyword>
<evidence type="ECO:0000256" key="2">
    <source>
        <dbReference type="ARBA" id="ARBA00023315"/>
    </source>
</evidence>
<dbReference type="PANTHER" id="PTHR43877">
    <property type="entry name" value="AMINOALKYLPHOSPHONATE N-ACETYLTRANSFERASE-RELATED-RELATED"/>
    <property type="match status" value="1"/>
</dbReference>
<evidence type="ECO:0000313" key="5">
    <source>
        <dbReference type="Proteomes" id="UP000321764"/>
    </source>
</evidence>
<dbReference type="EMBL" id="VKAD01000002">
    <property type="protein sequence ID" value="TXR52047.1"/>
    <property type="molecule type" value="Genomic_DNA"/>
</dbReference>
<keyword evidence="1 4" id="KW-0808">Transferase</keyword>
<dbReference type="CDD" id="cd04301">
    <property type="entry name" value="NAT_SF"/>
    <property type="match status" value="1"/>
</dbReference>
<dbReference type="PANTHER" id="PTHR43877:SF5">
    <property type="entry name" value="BLL8307 PROTEIN"/>
    <property type="match status" value="1"/>
</dbReference>
<protein>
    <submittedName>
        <fullName evidence="4">GNAT family N-acetyltransferase</fullName>
    </submittedName>
</protein>
<dbReference type="Pfam" id="PF00583">
    <property type="entry name" value="Acetyltransf_1"/>
    <property type="match status" value="1"/>
</dbReference>
<dbReference type="InterPro" id="IPR016181">
    <property type="entry name" value="Acyl_CoA_acyltransferase"/>
</dbReference>
<dbReference type="Gene3D" id="3.40.630.30">
    <property type="match status" value="1"/>
</dbReference>
<dbReference type="GO" id="GO:0016747">
    <property type="term" value="F:acyltransferase activity, transferring groups other than amino-acyl groups"/>
    <property type="evidence" value="ECO:0007669"/>
    <property type="project" value="InterPro"/>
</dbReference>